<dbReference type="EMBL" id="BK003156">
    <property type="protein sequence ID" value="DAA03356.1"/>
    <property type="molecule type" value="Genomic_DNA"/>
</dbReference>
<organism evidence="1">
    <name type="scientific">Drosophila melanogaster</name>
    <name type="common">Fruit fly</name>
    <dbReference type="NCBI Taxonomy" id="7227"/>
    <lineage>
        <taxon>Eukaryota</taxon>
        <taxon>Metazoa</taxon>
        <taxon>Ecdysozoa</taxon>
        <taxon>Arthropoda</taxon>
        <taxon>Hexapoda</taxon>
        <taxon>Insecta</taxon>
        <taxon>Pterygota</taxon>
        <taxon>Neoptera</taxon>
        <taxon>Endopterygota</taxon>
        <taxon>Diptera</taxon>
        <taxon>Brachycera</taxon>
        <taxon>Muscomorpha</taxon>
        <taxon>Ephydroidea</taxon>
        <taxon>Drosophilidae</taxon>
        <taxon>Drosophila</taxon>
        <taxon>Sophophora</taxon>
    </lineage>
</organism>
<gene>
    <name evidence="1" type="ORF">HDC19167</name>
</gene>
<name>Q6IIB0_DROME</name>
<reference evidence="1" key="1">
    <citation type="journal article" date="2003" name="Genome Biol.">
        <title>An integrated gene annotation and transcriptional profiling approach towards the full gene content of the Drosophila genome.</title>
        <authorList>
            <person name="Hild M."/>
            <person name="Beckmann B."/>
            <person name="Haas S.A."/>
            <person name="Koch B."/>
            <person name="Solovyev V."/>
            <person name="Busold C."/>
            <person name="Fellenberg K."/>
            <person name="Boutros M."/>
            <person name="Vingron M."/>
            <person name="Sauer F."/>
            <person name="Hoheisel J.D."/>
            <person name="Paro R."/>
        </authorList>
    </citation>
    <scope>NUCLEOTIDE SEQUENCE</scope>
</reference>
<protein>
    <submittedName>
        <fullName evidence="1">HDC19167</fullName>
    </submittedName>
</protein>
<proteinExistence type="predicted"/>
<sequence>MKEASVHGNNEKSLWYNTNTVPGTRTRTPFYLQFPSVGQPDPSIRFHSMPSDSCPCRDHGLWPGEPENRWRLFSIFDIVLVIRGCSFCLIKGSRARRIGISIWNYDSIIIMATRV</sequence>
<dbReference type="AlphaFoldDB" id="Q6IIB0"/>
<accession>Q6IIB0</accession>
<evidence type="ECO:0000313" key="1">
    <source>
        <dbReference type="EMBL" id="DAA03356.1"/>
    </source>
</evidence>